<feature type="region of interest" description="Disordered" evidence="6">
    <location>
        <begin position="132"/>
        <end position="155"/>
    </location>
</feature>
<keyword evidence="9" id="KW-1185">Reference proteome</keyword>
<dbReference type="PATRIC" id="fig|907348.3.peg.1869"/>
<dbReference type="Pfam" id="PF13936">
    <property type="entry name" value="HTH_38"/>
    <property type="match status" value="1"/>
</dbReference>
<dbReference type="InterPro" id="IPR025246">
    <property type="entry name" value="IS30-like_HTH"/>
</dbReference>
<dbReference type="PANTHER" id="PTHR10948:SF23">
    <property type="entry name" value="TRANSPOSASE INSI FOR INSERTION SEQUENCE ELEMENT IS30A-RELATED"/>
    <property type="match status" value="1"/>
</dbReference>
<dbReference type="Gene3D" id="3.30.420.10">
    <property type="entry name" value="Ribonuclease H-like superfamily/Ribonuclease H"/>
    <property type="match status" value="1"/>
</dbReference>
<evidence type="ECO:0000256" key="5">
    <source>
        <dbReference type="ARBA" id="ARBA00023172"/>
    </source>
</evidence>
<dbReference type="STRING" id="907348.TresaDRAFT_1225"/>
<reference evidence="8 9" key="1">
    <citation type="submission" date="2011-09" db="EMBL/GenBank/DDBJ databases">
        <title>The draft genome of Treponema saccharophilum DSM 2985.</title>
        <authorList>
            <consortium name="US DOE Joint Genome Institute (JGI-PGF)"/>
            <person name="Lucas S."/>
            <person name="Copeland A."/>
            <person name="Lapidus A."/>
            <person name="Glavina del Rio T."/>
            <person name="Dalin E."/>
            <person name="Tice H."/>
            <person name="Bruce D."/>
            <person name="Goodwin L."/>
            <person name="Pitluck S."/>
            <person name="Peters L."/>
            <person name="Kyrpides N."/>
            <person name="Mavromatis K."/>
            <person name="Ivanova N."/>
            <person name="Markowitz V."/>
            <person name="Cheng J.-F."/>
            <person name="Hugenholtz P."/>
            <person name="Woyke T."/>
            <person name="Wu D."/>
            <person name="Gronow S."/>
            <person name="Wellnitz S."/>
            <person name="Brambilla E."/>
            <person name="Klenk H.-P."/>
            <person name="Eisen J.A."/>
        </authorList>
    </citation>
    <scope>NUCLEOTIDE SEQUENCE [LARGE SCALE GENOMIC DNA]</scope>
    <source>
        <strain evidence="8 9">DSM 2985</strain>
    </source>
</reference>
<evidence type="ECO:0000256" key="6">
    <source>
        <dbReference type="SAM" id="MobiDB-lite"/>
    </source>
</evidence>
<dbReference type="GO" id="GO:0005829">
    <property type="term" value="C:cytosol"/>
    <property type="evidence" value="ECO:0007669"/>
    <property type="project" value="TreeGrafter"/>
</dbReference>
<dbReference type="OrthoDB" id="396854at2"/>
<accession>H7ELS5</accession>
<dbReference type="InterPro" id="IPR053392">
    <property type="entry name" value="Transposase_IS30-like"/>
</dbReference>
<keyword evidence="3" id="KW-0815">Transposition</keyword>
<protein>
    <submittedName>
        <fullName evidence="8">Integrase catalytic region</fullName>
    </submittedName>
</protein>
<dbReference type="PANTHER" id="PTHR10948">
    <property type="entry name" value="TRANSPOSASE"/>
    <property type="match status" value="1"/>
</dbReference>
<dbReference type="EMBL" id="AGRW01000050">
    <property type="protein sequence ID" value="EIC01333.1"/>
    <property type="molecule type" value="Genomic_DNA"/>
</dbReference>
<dbReference type="RefSeq" id="WP_002705001.1">
    <property type="nucleotide sequence ID" value="NZ_AGRW01000050.1"/>
</dbReference>
<dbReference type="InterPro" id="IPR036397">
    <property type="entry name" value="RNaseH_sf"/>
</dbReference>
<dbReference type="Proteomes" id="UP000003571">
    <property type="component" value="Unassembled WGS sequence"/>
</dbReference>
<proteinExistence type="inferred from homology"/>
<comment type="caution">
    <text evidence="8">The sequence shown here is derived from an EMBL/GenBank/DDBJ whole genome shotgun (WGS) entry which is preliminary data.</text>
</comment>
<evidence type="ECO:0000313" key="9">
    <source>
        <dbReference type="Proteomes" id="UP000003571"/>
    </source>
</evidence>
<feature type="domain" description="Integrase catalytic" evidence="7">
    <location>
        <begin position="165"/>
        <end position="325"/>
    </location>
</feature>
<dbReference type="NCBIfam" id="NF033563">
    <property type="entry name" value="transpos_IS30"/>
    <property type="match status" value="1"/>
</dbReference>
<sequence>MGHYKHLSTKEREFILCGITKGTSLSRIAKELGRNKSTISRELRRNTGDEFYSPCSAQSFYSNRRRNCCPRKKLLNQDIYNLVKNKFLCQQWSPQQISERIRLEKPEQFVSFNTIYRGIYSGMFDARNLSHGEKGAKRHLRHKGKPRHRKGSEERRGKIQISNNIVDRPKEANERARIGDWEADTVLGKQGKSCLVTLDDRKSRFLICRKAEGKKSAAVRDVMIDALKNEPVETITPDRGKEFAEHKAVTEELGGKQFYFPLPHQPWQRGTNENTNGLLREYFPKQKDITDYSDSYIAFVTEKINKRPKKCLGYKTPFEVYYSKTLHLI</sequence>
<feature type="compositionally biased region" description="Basic residues" evidence="6">
    <location>
        <begin position="136"/>
        <end position="150"/>
    </location>
</feature>
<dbReference type="GO" id="GO:0003677">
    <property type="term" value="F:DNA binding"/>
    <property type="evidence" value="ECO:0007669"/>
    <property type="project" value="UniProtKB-KW"/>
</dbReference>
<evidence type="ECO:0000256" key="3">
    <source>
        <dbReference type="ARBA" id="ARBA00022578"/>
    </source>
</evidence>
<dbReference type="InterPro" id="IPR001598">
    <property type="entry name" value="Transposase_IS30_CS"/>
</dbReference>
<dbReference type="eggNOG" id="COG2826">
    <property type="taxonomic scope" value="Bacteria"/>
</dbReference>
<dbReference type="AlphaFoldDB" id="H7ELS5"/>
<keyword evidence="4" id="KW-0238">DNA-binding</keyword>
<evidence type="ECO:0000259" key="7">
    <source>
        <dbReference type="PROSITE" id="PS50994"/>
    </source>
</evidence>
<dbReference type="SUPFAM" id="SSF53098">
    <property type="entry name" value="Ribonuclease H-like"/>
    <property type="match status" value="1"/>
</dbReference>
<dbReference type="GO" id="GO:0015074">
    <property type="term" value="P:DNA integration"/>
    <property type="evidence" value="ECO:0007669"/>
    <property type="project" value="InterPro"/>
</dbReference>
<organism evidence="8 9">
    <name type="scientific">Treponema saccharophilum DSM 2985</name>
    <dbReference type="NCBI Taxonomy" id="907348"/>
    <lineage>
        <taxon>Bacteria</taxon>
        <taxon>Pseudomonadati</taxon>
        <taxon>Spirochaetota</taxon>
        <taxon>Spirochaetia</taxon>
        <taxon>Spirochaetales</taxon>
        <taxon>Treponemataceae</taxon>
        <taxon>Treponema</taxon>
    </lineage>
</organism>
<dbReference type="PROSITE" id="PS01043">
    <property type="entry name" value="TRANSPOSASE_IS30"/>
    <property type="match status" value="1"/>
</dbReference>
<evidence type="ECO:0000313" key="8">
    <source>
        <dbReference type="EMBL" id="EIC01333.1"/>
    </source>
</evidence>
<dbReference type="InterPro" id="IPR001584">
    <property type="entry name" value="Integrase_cat-core"/>
</dbReference>
<gene>
    <name evidence="8" type="ORF">TresaDRAFT_1225</name>
</gene>
<dbReference type="GO" id="GO:0006313">
    <property type="term" value="P:DNA transposition"/>
    <property type="evidence" value="ECO:0007669"/>
    <property type="project" value="InterPro"/>
</dbReference>
<dbReference type="InterPro" id="IPR051917">
    <property type="entry name" value="Transposase-Integrase"/>
</dbReference>
<evidence type="ECO:0000256" key="4">
    <source>
        <dbReference type="ARBA" id="ARBA00023125"/>
    </source>
</evidence>
<dbReference type="InterPro" id="IPR012337">
    <property type="entry name" value="RNaseH-like_sf"/>
</dbReference>
<name>H7ELS5_9SPIR</name>
<keyword evidence="5" id="KW-0233">DNA recombination</keyword>
<dbReference type="GO" id="GO:0004803">
    <property type="term" value="F:transposase activity"/>
    <property type="evidence" value="ECO:0007669"/>
    <property type="project" value="InterPro"/>
</dbReference>
<dbReference type="PROSITE" id="PS50994">
    <property type="entry name" value="INTEGRASE"/>
    <property type="match status" value="1"/>
</dbReference>
<comment type="similarity">
    <text evidence="2">Belongs to the transposase IS30 family.</text>
</comment>
<evidence type="ECO:0000256" key="1">
    <source>
        <dbReference type="ARBA" id="ARBA00002190"/>
    </source>
</evidence>
<evidence type="ECO:0000256" key="2">
    <source>
        <dbReference type="ARBA" id="ARBA00006363"/>
    </source>
</evidence>
<comment type="function">
    <text evidence="1">Required for the transposition of the insertion element.</text>
</comment>